<dbReference type="SUPFAM" id="SSF56519">
    <property type="entry name" value="Penicillin binding protein dimerisation domain"/>
    <property type="match status" value="1"/>
</dbReference>
<dbReference type="Pfam" id="PF03717">
    <property type="entry name" value="PBP_dimer"/>
    <property type="match status" value="1"/>
</dbReference>
<dbReference type="Pfam" id="PF00905">
    <property type="entry name" value="Transpeptidase"/>
    <property type="match status" value="1"/>
</dbReference>
<dbReference type="Gene3D" id="3.90.1310.10">
    <property type="entry name" value="Penicillin-binding protein 2a (Domain 2)"/>
    <property type="match status" value="1"/>
</dbReference>
<dbReference type="PANTHER" id="PTHR30627">
    <property type="entry name" value="PEPTIDOGLYCAN D,D-TRANSPEPTIDASE"/>
    <property type="match status" value="1"/>
</dbReference>
<dbReference type="InterPro" id="IPR005311">
    <property type="entry name" value="PBP_dimer"/>
</dbReference>
<dbReference type="InterPro" id="IPR012338">
    <property type="entry name" value="Beta-lactam/transpept-like"/>
</dbReference>
<evidence type="ECO:0000256" key="3">
    <source>
        <dbReference type="ARBA" id="ARBA00023136"/>
    </source>
</evidence>
<dbReference type="GO" id="GO:0005886">
    <property type="term" value="C:plasma membrane"/>
    <property type="evidence" value="ECO:0007669"/>
    <property type="project" value="TreeGrafter"/>
</dbReference>
<gene>
    <name evidence="7" type="ORF">APZ18_07460</name>
</gene>
<evidence type="ECO:0000259" key="5">
    <source>
        <dbReference type="Pfam" id="PF00905"/>
    </source>
</evidence>
<comment type="similarity">
    <text evidence="2">Belongs to the transpeptidase family.</text>
</comment>
<evidence type="ECO:0000256" key="2">
    <source>
        <dbReference type="ARBA" id="ARBA00007171"/>
    </source>
</evidence>
<dbReference type="PANTHER" id="PTHR30627:SF1">
    <property type="entry name" value="PEPTIDOGLYCAN D,D-TRANSPEPTIDASE FTSI"/>
    <property type="match status" value="1"/>
</dbReference>
<dbReference type="InterPro" id="IPR050515">
    <property type="entry name" value="Beta-lactam/transpept"/>
</dbReference>
<dbReference type="Gene3D" id="3.40.710.10">
    <property type="entry name" value="DD-peptidase/beta-lactamase superfamily"/>
    <property type="match status" value="1"/>
</dbReference>
<comment type="subcellular location">
    <subcellularLocation>
        <location evidence="1">Membrane</location>
    </subcellularLocation>
</comment>
<reference evidence="7 8" key="1">
    <citation type="submission" date="2015-10" db="EMBL/GenBank/DDBJ databases">
        <title>Butyribacter intestini gen. nov., sp. nov., a butyric acid-producing bacterium of the family Lachnospiraceae isolated from the human faeces.</title>
        <authorList>
            <person name="Zou Y."/>
            <person name="Xue W."/>
            <person name="Luo G."/>
            <person name="Lv M."/>
        </authorList>
    </citation>
    <scope>NUCLEOTIDE SEQUENCE [LARGE SCALE GENOMIC DNA]</scope>
    <source>
        <strain evidence="7 8">TF01-11</strain>
    </source>
</reference>
<evidence type="ECO:0000256" key="1">
    <source>
        <dbReference type="ARBA" id="ARBA00004370"/>
    </source>
</evidence>
<proteinExistence type="inferred from homology"/>
<name>A0AAW3JRY0_9FIRM</name>
<protein>
    <submittedName>
        <fullName evidence="7">Peptidoglycan glycosyltransferase</fullName>
    </submittedName>
</protein>
<dbReference type="InterPro" id="IPR036138">
    <property type="entry name" value="PBP_dimer_sf"/>
</dbReference>
<dbReference type="RefSeq" id="WP_055943394.1">
    <property type="nucleotide sequence ID" value="NZ_JAQDCV010000002.1"/>
</dbReference>
<evidence type="ECO:0000313" key="8">
    <source>
        <dbReference type="Proteomes" id="UP000050833"/>
    </source>
</evidence>
<dbReference type="EMBL" id="LLKB01000005">
    <property type="protein sequence ID" value="KQC84581.1"/>
    <property type="molecule type" value="Genomic_DNA"/>
</dbReference>
<keyword evidence="8" id="KW-1185">Reference proteome</keyword>
<comment type="caution">
    <text evidence="7">The sequence shown here is derived from an EMBL/GenBank/DDBJ whole genome shotgun (WGS) entry which is preliminary data.</text>
</comment>
<dbReference type="AlphaFoldDB" id="A0AAW3JRY0"/>
<feature type="domain" description="Penicillin-binding protein transpeptidase" evidence="5">
    <location>
        <begin position="245"/>
        <end position="561"/>
    </location>
</feature>
<evidence type="ECO:0000313" key="7">
    <source>
        <dbReference type="EMBL" id="KQC84581.1"/>
    </source>
</evidence>
<sequence length="579" mass="64450">MKYCKTPQKQRLLFVFAVICFCSFLLIGRLVYLMIYRADYYGKKAKAVQQRERSIKGSRGRILDRNGIVLAGNKSVSTISVIHNQIKQPEKVIKKLSEILDIDESEIRKKVEKVSSREKIKSNVDKEISDRVRNLELDGVMVDEDYKRTYPFNNIASKVIGFTGADNQGIVGLEVKYDDYLKGEAGYILTTTNARGIEIDKRAEERIEPKAGKDLYTSIDINIQKFAMQAALNVMEAKDAKNVKILVMNPNNGEIYSMVNVPEFNLNEPYKLSGKNKTKNIKELNKKLNEMWRNGCICDTYEPGSVFKVFTATAAYEQGVVKLTDTFNCPGYKLVADRRIRCHKTTGHGTETFVQGVQNSCNPVFMEIGQRLGVSNMFKYLKKFCILDKTGIDVPGEAGTIMHKQKNVGEVELATMSFGQSFQLSPIRILTTISAVINGGTMITPHFGVSISDTETQRKTNIRYTSKKNVISKETSDVMKNVLETVVSEGGGKKAAIEGYKVGAKTGTSEKLPRRSGKYIASCMGFAPAQNPKVIALVLIDEPSGIYYGGTIAAPVISKLLDDILPYVDGKEDYGYSGN</sequence>
<evidence type="ECO:0000256" key="4">
    <source>
        <dbReference type="SAM" id="Phobius"/>
    </source>
</evidence>
<keyword evidence="4" id="KW-1133">Transmembrane helix</keyword>
<keyword evidence="3 4" id="KW-0472">Membrane</keyword>
<dbReference type="SUPFAM" id="SSF56601">
    <property type="entry name" value="beta-lactamase/transpeptidase-like"/>
    <property type="match status" value="1"/>
</dbReference>
<dbReference type="Gene3D" id="3.30.450.330">
    <property type="match status" value="1"/>
</dbReference>
<dbReference type="GO" id="GO:0008658">
    <property type="term" value="F:penicillin binding"/>
    <property type="evidence" value="ECO:0007669"/>
    <property type="project" value="InterPro"/>
</dbReference>
<feature type="domain" description="Penicillin-binding protein dimerisation" evidence="6">
    <location>
        <begin position="55"/>
        <end position="200"/>
    </location>
</feature>
<evidence type="ECO:0000259" key="6">
    <source>
        <dbReference type="Pfam" id="PF03717"/>
    </source>
</evidence>
<organism evidence="7 8">
    <name type="scientific">Butyribacter intestini</name>
    <dbReference type="NCBI Taxonomy" id="1703332"/>
    <lineage>
        <taxon>Bacteria</taxon>
        <taxon>Bacillati</taxon>
        <taxon>Bacillota</taxon>
        <taxon>Clostridia</taxon>
        <taxon>Lachnospirales</taxon>
        <taxon>Lachnospiraceae</taxon>
        <taxon>Butyribacter</taxon>
    </lineage>
</organism>
<accession>A0AAW3JRY0</accession>
<keyword evidence="4" id="KW-0812">Transmembrane</keyword>
<feature type="transmembrane region" description="Helical" evidence="4">
    <location>
        <begin position="12"/>
        <end position="35"/>
    </location>
</feature>
<dbReference type="Proteomes" id="UP000050833">
    <property type="component" value="Unassembled WGS sequence"/>
</dbReference>
<dbReference type="GO" id="GO:0071555">
    <property type="term" value="P:cell wall organization"/>
    <property type="evidence" value="ECO:0007669"/>
    <property type="project" value="TreeGrafter"/>
</dbReference>
<dbReference type="InterPro" id="IPR001460">
    <property type="entry name" value="PCN-bd_Tpept"/>
</dbReference>